<comment type="caution">
    <text evidence="1">The sequence shown here is derived from an EMBL/GenBank/DDBJ whole genome shotgun (WGS) entry which is preliminary data.</text>
</comment>
<evidence type="ECO:0000313" key="1">
    <source>
        <dbReference type="EMBL" id="GEO05083.1"/>
    </source>
</evidence>
<gene>
    <name evidence="1" type="ORF">AAE02nite_27470</name>
</gene>
<name>A0A512AZD7_9BACT</name>
<sequence length="261" mass="30035">MEKDYDLGELQLDSLLATKSKIDKRFVLTGLEILKHKNKDEKFKQVLQNLDNETLEFLCNKPVLSSAATKLERCKSFNYEADNPALQLQLIKMYINDQISRSGNMDAIITTYKLTKEEVVYGKDNMSTDAENRKQLKEIFAKYGFPTRKMVGEDAMQGIFFIIQHADADKEWQQAQLPKVENAVKKGDMDGQRYAYLYDRIKINSGEKQLYGTQFAKVDPVNKVAELALTEDLENLDKRRMGMGMMPIETYKVIMLKSVSK</sequence>
<evidence type="ECO:0000313" key="2">
    <source>
        <dbReference type="Proteomes" id="UP000321532"/>
    </source>
</evidence>
<keyword evidence="2" id="KW-1185">Reference proteome</keyword>
<dbReference type="AlphaFoldDB" id="A0A512AZD7"/>
<proteinExistence type="predicted"/>
<reference evidence="1 2" key="1">
    <citation type="submission" date="2019-07" db="EMBL/GenBank/DDBJ databases">
        <title>Whole genome shotgun sequence of Adhaeribacter aerolatus NBRC 106133.</title>
        <authorList>
            <person name="Hosoyama A."/>
            <person name="Uohara A."/>
            <person name="Ohji S."/>
            <person name="Ichikawa N."/>
        </authorList>
    </citation>
    <scope>NUCLEOTIDE SEQUENCE [LARGE SCALE GENOMIC DNA]</scope>
    <source>
        <strain evidence="1 2">NBRC 106133</strain>
    </source>
</reference>
<dbReference type="Proteomes" id="UP000321532">
    <property type="component" value="Unassembled WGS sequence"/>
</dbReference>
<dbReference type="InterPro" id="IPR046732">
    <property type="entry name" value="DUF6624"/>
</dbReference>
<dbReference type="Pfam" id="PF20329">
    <property type="entry name" value="DUF6624"/>
    <property type="match status" value="1"/>
</dbReference>
<organism evidence="1 2">
    <name type="scientific">Adhaeribacter aerolatus</name>
    <dbReference type="NCBI Taxonomy" id="670289"/>
    <lineage>
        <taxon>Bacteria</taxon>
        <taxon>Pseudomonadati</taxon>
        <taxon>Bacteroidota</taxon>
        <taxon>Cytophagia</taxon>
        <taxon>Cytophagales</taxon>
        <taxon>Hymenobacteraceae</taxon>
        <taxon>Adhaeribacter</taxon>
    </lineage>
</organism>
<accession>A0A512AZD7</accession>
<dbReference type="EMBL" id="BJYS01000020">
    <property type="protein sequence ID" value="GEO05083.1"/>
    <property type="molecule type" value="Genomic_DNA"/>
</dbReference>
<protein>
    <submittedName>
        <fullName evidence="1">Uncharacterized protein</fullName>
    </submittedName>
</protein>